<dbReference type="Gene3D" id="3.40.30.10">
    <property type="entry name" value="Glutaredoxin"/>
    <property type="match status" value="1"/>
</dbReference>
<dbReference type="EMBL" id="JAJUWU010000025">
    <property type="protein sequence ID" value="MCE7030501.1"/>
    <property type="molecule type" value="Genomic_DNA"/>
</dbReference>
<reference evidence="3" key="1">
    <citation type="submission" date="2022-01" db="EMBL/GenBank/DDBJ databases">
        <title>Jiella avicenniae sp. nov., a novel endophytic bacterium isolated from bark of Avicennia marina.</title>
        <authorList>
            <person name="Tuo L."/>
        </authorList>
    </citation>
    <scope>NUCLEOTIDE SEQUENCE</scope>
    <source>
        <strain evidence="3">CBK1P-4</strain>
    </source>
</reference>
<sequence>MTYDLYYWPSIPGRGEYVRLVLEAAGADYRDMARLDAADGGGTAAMFEFIEGQRGALLPFAPPFLVAGELVLSQAPVIAAFLGERHGLAPDGEADRLFARAIAATTADFVAEAHDTHHPLGVSLYYEDQKAQAARRAEGFRAERMPKFLGWYEALVAANPAGHNWLVGNRMSYADLGLFQTVEGLRYAFPRRMQSLSESIPLVEALCKRVASSKRIATYLSSDRRLAFNEDGIFRHYPELDGA</sequence>
<dbReference type="InterPro" id="IPR036249">
    <property type="entry name" value="Thioredoxin-like_sf"/>
</dbReference>
<dbReference type="Pfam" id="PF14497">
    <property type="entry name" value="GST_C_3"/>
    <property type="match status" value="1"/>
</dbReference>
<dbReference type="AlphaFoldDB" id="A0A9X1P7C8"/>
<dbReference type="GO" id="GO:0004364">
    <property type="term" value="F:glutathione transferase activity"/>
    <property type="evidence" value="ECO:0007669"/>
    <property type="project" value="TreeGrafter"/>
</dbReference>
<name>A0A9X1P7C8_9HYPH</name>
<dbReference type="InterPro" id="IPR010987">
    <property type="entry name" value="Glutathione-S-Trfase_C-like"/>
</dbReference>
<comment type="caution">
    <text evidence="3">The sequence shown here is derived from an EMBL/GenBank/DDBJ whole genome shotgun (WGS) entry which is preliminary data.</text>
</comment>
<accession>A0A9X1P7C8</accession>
<dbReference type="InterPro" id="IPR050213">
    <property type="entry name" value="GST_superfamily"/>
</dbReference>
<dbReference type="RefSeq" id="WP_233721574.1">
    <property type="nucleotide sequence ID" value="NZ_JAJUWU010000025.1"/>
</dbReference>
<dbReference type="Proteomes" id="UP001139035">
    <property type="component" value="Unassembled WGS sequence"/>
</dbReference>
<keyword evidence="4" id="KW-1185">Reference proteome</keyword>
<dbReference type="PROSITE" id="PS50405">
    <property type="entry name" value="GST_CTER"/>
    <property type="match status" value="1"/>
</dbReference>
<dbReference type="Gene3D" id="1.20.1050.10">
    <property type="match status" value="1"/>
</dbReference>
<feature type="domain" description="GST C-terminal" evidence="2">
    <location>
        <begin position="92"/>
        <end position="240"/>
    </location>
</feature>
<dbReference type="CDD" id="cd03192">
    <property type="entry name" value="GST_C_Sigma_like"/>
    <property type="match status" value="1"/>
</dbReference>
<dbReference type="PANTHER" id="PTHR11571:SF263">
    <property type="entry name" value="GLUTATHIONE S-TRANSFERASE"/>
    <property type="match status" value="1"/>
</dbReference>
<dbReference type="InterPro" id="IPR004046">
    <property type="entry name" value="GST_C"/>
</dbReference>
<feature type="domain" description="GST N-terminal" evidence="1">
    <location>
        <begin position="1"/>
        <end position="90"/>
    </location>
</feature>
<proteinExistence type="predicted"/>
<dbReference type="PROSITE" id="PS50404">
    <property type="entry name" value="GST_NTER"/>
    <property type="match status" value="1"/>
</dbReference>
<dbReference type="InterPro" id="IPR004045">
    <property type="entry name" value="Glutathione_S-Trfase_N"/>
</dbReference>
<dbReference type="GO" id="GO:0006749">
    <property type="term" value="P:glutathione metabolic process"/>
    <property type="evidence" value="ECO:0007669"/>
    <property type="project" value="TreeGrafter"/>
</dbReference>
<protein>
    <submittedName>
        <fullName evidence="3">Glutathione S-transferase</fullName>
    </submittedName>
</protein>
<dbReference type="InterPro" id="IPR036282">
    <property type="entry name" value="Glutathione-S-Trfase_C_sf"/>
</dbReference>
<dbReference type="SUPFAM" id="SSF52833">
    <property type="entry name" value="Thioredoxin-like"/>
    <property type="match status" value="1"/>
</dbReference>
<evidence type="ECO:0000313" key="4">
    <source>
        <dbReference type="Proteomes" id="UP001139035"/>
    </source>
</evidence>
<gene>
    <name evidence="3" type="ORF">LZD57_21150</name>
</gene>
<organism evidence="3 4">
    <name type="scientific">Jiella avicenniae</name>
    <dbReference type="NCBI Taxonomy" id="2907202"/>
    <lineage>
        <taxon>Bacteria</taxon>
        <taxon>Pseudomonadati</taxon>
        <taxon>Pseudomonadota</taxon>
        <taxon>Alphaproteobacteria</taxon>
        <taxon>Hyphomicrobiales</taxon>
        <taxon>Aurantimonadaceae</taxon>
        <taxon>Jiella</taxon>
    </lineage>
</organism>
<evidence type="ECO:0000259" key="2">
    <source>
        <dbReference type="PROSITE" id="PS50405"/>
    </source>
</evidence>
<evidence type="ECO:0000259" key="1">
    <source>
        <dbReference type="PROSITE" id="PS50404"/>
    </source>
</evidence>
<evidence type="ECO:0000313" key="3">
    <source>
        <dbReference type="EMBL" id="MCE7030501.1"/>
    </source>
</evidence>
<dbReference type="PANTHER" id="PTHR11571">
    <property type="entry name" value="GLUTATHIONE S-TRANSFERASE"/>
    <property type="match status" value="1"/>
</dbReference>
<dbReference type="SUPFAM" id="SSF47616">
    <property type="entry name" value="GST C-terminal domain-like"/>
    <property type="match status" value="1"/>
</dbReference>